<proteinExistence type="inferred from homology"/>
<evidence type="ECO:0000259" key="7">
    <source>
        <dbReference type="PROSITE" id="PS51473"/>
    </source>
</evidence>
<gene>
    <name evidence="8" type="ORF">EJB05_13581</name>
</gene>
<dbReference type="GO" id="GO:0005576">
    <property type="term" value="C:extracellular region"/>
    <property type="evidence" value="ECO:0007669"/>
    <property type="project" value="UniProtKB-SubCell"/>
</dbReference>
<evidence type="ECO:0000256" key="6">
    <source>
        <dbReference type="SAM" id="SignalP"/>
    </source>
</evidence>
<keyword evidence="2" id="KW-0964">Secreted</keyword>
<evidence type="ECO:0000256" key="1">
    <source>
        <dbReference type="ARBA" id="ARBA00004613"/>
    </source>
</evidence>
<dbReference type="PANTHER" id="PTHR32411">
    <property type="entry name" value="CYSTEINE-RICH REPEAT SECRETORY PROTEIN 38-RELATED"/>
    <property type="match status" value="1"/>
</dbReference>
<evidence type="ECO:0000256" key="3">
    <source>
        <dbReference type="ARBA" id="ARBA00022729"/>
    </source>
</evidence>
<dbReference type="InterPro" id="IPR050581">
    <property type="entry name" value="CRR_secretory_protein"/>
</dbReference>
<protein>
    <recommendedName>
        <fullName evidence="7">Gnk2-homologous domain-containing protein</fullName>
    </recommendedName>
</protein>
<evidence type="ECO:0000256" key="2">
    <source>
        <dbReference type="ARBA" id="ARBA00022525"/>
    </source>
</evidence>
<comment type="subcellular location">
    <subcellularLocation>
        <location evidence="1">Secreted</location>
    </subcellularLocation>
</comment>
<feature type="signal peptide" evidence="6">
    <location>
        <begin position="1"/>
        <end position="48"/>
    </location>
</feature>
<comment type="similarity">
    <text evidence="5">Belongs to the cysteine-rich repeat secretory protein family.</text>
</comment>
<reference evidence="8 9" key="1">
    <citation type="journal article" date="2019" name="Sci. Rep.">
        <title>A high-quality genome of Eragrostis curvula grass provides insights into Poaceae evolution and supports new strategies to enhance forage quality.</title>
        <authorList>
            <person name="Carballo J."/>
            <person name="Santos B.A.C.M."/>
            <person name="Zappacosta D."/>
            <person name="Garbus I."/>
            <person name="Selva J.P."/>
            <person name="Gallo C.A."/>
            <person name="Diaz A."/>
            <person name="Albertini E."/>
            <person name="Caccamo M."/>
            <person name="Echenique V."/>
        </authorList>
    </citation>
    <scope>NUCLEOTIDE SEQUENCE [LARGE SCALE GENOMIC DNA]</scope>
    <source>
        <strain evidence="9">cv. Victoria</strain>
        <tissue evidence="8">Leaf</tissue>
    </source>
</reference>
<dbReference type="InterPro" id="IPR002902">
    <property type="entry name" value="GNK2"/>
</dbReference>
<sequence length="385" mass="41310">MSPAEHSSKGSRFSFDMDAATPVSCPSISAPRFLLLIVTVVLLPCVVTQPSAGNLCGTKAGGRYVCPDCSTSASASTHGASFEANLFRFQKAIEDMLVPNAGFLNATFAGGDAKDTVYGLATCLADAERADCVVCLAGAAADLPRTRCSCHRELVLWYEHCLVRFDNVSFFGAADTSPARRFAVPNPSNFSDQARLRAARTRLADRLVARAAEVDAATWSPGRFAFDDEVVDANVTLHGLAQCTQDLPAAECGRCLASHMSWLAGCCADMDGVRLNGPSCYLRFEFMGFAPGTPPSMAPLVEPSPPAAVPPGAQSYSRRKTKIYLDRFCSSACEIDVEDTELVRKMVIIGLWCIQMSPSDRPSMSRVIEMLEKSAAELQLPLHAS</sequence>
<dbReference type="PROSITE" id="PS51473">
    <property type="entry name" value="GNK2"/>
    <property type="match status" value="2"/>
</dbReference>
<dbReference type="PANTHER" id="PTHR32411:SF43">
    <property type="entry name" value="CYSTEINE-RICH REPEAT SECRETORY PROTEIN 38"/>
    <property type="match status" value="1"/>
</dbReference>
<keyword evidence="3 6" id="KW-0732">Signal</keyword>
<dbReference type="EMBL" id="RWGY01000007">
    <property type="protein sequence ID" value="TVU40131.1"/>
    <property type="molecule type" value="Genomic_DNA"/>
</dbReference>
<evidence type="ECO:0000256" key="5">
    <source>
        <dbReference type="ARBA" id="ARBA00038515"/>
    </source>
</evidence>
<dbReference type="Gene3D" id="3.30.430.20">
    <property type="entry name" value="Gnk2 domain, C-X8-C-X2-C motif"/>
    <property type="match status" value="2"/>
</dbReference>
<feature type="non-terminal residue" evidence="8">
    <location>
        <position position="1"/>
    </location>
</feature>
<evidence type="ECO:0000256" key="4">
    <source>
        <dbReference type="ARBA" id="ARBA00022737"/>
    </source>
</evidence>
<dbReference type="CDD" id="cd23509">
    <property type="entry name" value="Gnk2-like"/>
    <property type="match status" value="2"/>
</dbReference>
<keyword evidence="9" id="KW-1185">Reference proteome</keyword>
<feature type="domain" description="Gnk2-homologous" evidence="7">
    <location>
        <begin position="178"/>
        <end position="289"/>
    </location>
</feature>
<name>A0A5J9VWV8_9POAL</name>
<feature type="chain" id="PRO_5023837312" description="Gnk2-homologous domain-containing protein" evidence="6">
    <location>
        <begin position="49"/>
        <end position="385"/>
    </location>
</feature>
<dbReference type="AlphaFoldDB" id="A0A5J9VWV8"/>
<organism evidence="8 9">
    <name type="scientific">Eragrostis curvula</name>
    <name type="common">weeping love grass</name>
    <dbReference type="NCBI Taxonomy" id="38414"/>
    <lineage>
        <taxon>Eukaryota</taxon>
        <taxon>Viridiplantae</taxon>
        <taxon>Streptophyta</taxon>
        <taxon>Embryophyta</taxon>
        <taxon>Tracheophyta</taxon>
        <taxon>Spermatophyta</taxon>
        <taxon>Magnoliopsida</taxon>
        <taxon>Liliopsida</taxon>
        <taxon>Poales</taxon>
        <taxon>Poaceae</taxon>
        <taxon>PACMAD clade</taxon>
        <taxon>Chloridoideae</taxon>
        <taxon>Eragrostideae</taxon>
        <taxon>Eragrostidinae</taxon>
        <taxon>Eragrostis</taxon>
    </lineage>
</organism>
<keyword evidence="4" id="KW-0677">Repeat</keyword>
<evidence type="ECO:0000313" key="9">
    <source>
        <dbReference type="Proteomes" id="UP000324897"/>
    </source>
</evidence>
<evidence type="ECO:0000313" key="8">
    <source>
        <dbReference type="EMBL" id="TVU40131.1"/>
    </source>
</evidence>
<dbReference type="InterPro" id="IPR038408">
    <property type="entry name" value="GNK2_sf"/>
</dbReference>
<dbReference type="Pfam" id="PF01657">
    <property type="entry name" value="Stress-antifung"/>
    <property type="match status" value="2"/>
</dbReference>
<feature type="domain" description="Gnk2-homologous" evidence="7">
    <location>
        <begin position="64"/>
        <end position="170"/>
    </location>
</feature>
<dbReference type="Gramene" id="TVU40131">
    <property type="protein sequence ID" value="TVU40131"/>
    <property type="gene ID" value="EJB05_13581"/>
</dbReference>
<dbReference type="OrthoDB" id="1405469at2759"/>
<dbReference type="Proteomes" id="UP000324897">
    <property type="component" value="Chromosome 4"/>
</dbReference>
<accession>A0A5J9VWV8</accession>
<comment type="caution">
    <text evidence="8">The sequence shown here is derived from an EMBL/GenBank/DDBJ whole genome shotgun (WGS) entry which is preliminary data.</text>
</comment>